<dbReference type="SUPFAM" id="SSF55174">
    <property type="entry name" value="Alpha-L RNA-binding motif"/>
    <property type="match status" value="1"/>
</dbReference>
<keyword evidence="4" id="KW-1185">Reference proteome</keyword>
<name>A0A9E7DKA6_9FIRM</name>
<sequence length="257" mass="29303">MNKSKNLDHISTENKEIARRVIDLCEIVAKTRSIQCTDFYNPFEVKELSSLINTYDTISFSLIGNEDSESKAILIYPDYMNEVNAADFVSLIRIDKKDYDIAHKDVLGSLLSLGIKREKVGDIIINDEAIYFYIRNEILDYVLLNLEKIKNYGVDLEVIDLETPLARAIDYEEKLVTCASARLDLVLANVYNLSRSDAKNAIEAGLVKINYKVIYKISETLDVGDMVSMRRRGRFIVGDYLGLSKKDKLKLIIKIVK</sequence>
<dbReference type="KEGG" id="fms:M1R53_02985"/>
<dbReference type="InterPro" id="IPR036986">
    <property type="entry name" value="S4_RNA-bd_sf"/>
</dbReference>
<protein>
    <submittedName>
        <fullName evidence="3">YlmH/Sll1252 family protein</fullName>
    </submittedName>
</protein>
<gene>
    <name evidence="3" type="ORF">M1R53_02985</name>
</gene>
<dbReference type="InterPro" id="IPR012677">
    <property type="entry name" value="Nucleotide-bd_a/b_plait_sf"/>
</dbReference>
<accession>A0A9E7DKA6</accession>
<dbReference type="GO" id="GO:0003723">
    <property type="term" value="F:RNA binding"/>
    <property type="evidence" value="ECO:0007669"/>
    <property type="project" value="UniProtKB-KW"/>
</dbReference>
<organism evidence="3 4">
    <name type="scientific">Fenollaria massiliensis</name>
    <dbReference type="NCBI Taxonomy" id="938288"/>
    <lineage>
        <taxon>Bacteria</taxon>
        <taxon>Bacillati</taxon>
        <taxon>Bacillota</taxon>
        <taxon>Clostridia</taxon>
        <taxon>Eubacteriales</taxon>
        <taxon>Fenollaria</taxon>
    </lineage>
</organism>
<dbReference type="Gene3D" id="3.10.290.10">
    <property type="entry name" value="RNA-binding S4 domain"/>
    <property type="match status" value="1"/>
</dbReference>
<dbReference type="EMBL" id="CP096649">
    <property type="protein sequence ID" value="UQK59624.1"/>
    <property type="molecule type" value="Genomic_DNA"/>
</dbReference>
<dbReference type="PROSITE" id="PS50889">
    <property type="entry name" value="S4"/>
    <property type="match status" value="1"/>
</dbReference>
<dbReference type="Pfam" id="PF17774">
    <property type="entry name" value="YlmH_RBD"/>
    <property type="match status" value="1"/>
</dbReference>
<dbReference type="InterPro" id="IPR002942">
    <property type="entry name" value="S4_RNA-bd"/>
</dbReference>
<dbReference type="Gene3D" id="3.30.1370.160">
    <property type="match status" value="1"/>
</dbReference>
<proteinExistence type="predicted"/>
<dbReference type="Gene3D" id="3.30.70.330">
    <property type="match status" value="1"/>
</dbReference>
<feature type="domain" description="RNA-binding S4" evidence="2">
    <location>
        <begin position="181"/>
        <end position="242"/>
    </location>
</feature>
<dbReference type="AlphaFoldDB" id="A0A9E7DKA6"/>
<dbReference type="Pfam" id="PF01479">
    <property type="entry name" value="S4"/>
    <property type="match status" value="1"/>
</dbReference>
<reference evidence="3" key="1">
    <citation type="submission" date="2022-04" db="EMBL/GenBank/DDBJ databases">
        <title>Complete genome sequences of Ezakiella coagulans and Fenollaria massiliensis.</title>
        <authorList>
            <person name="France M.T."/>
            <person name="Clifford J."/>
            <person name="Narina S."/>
            <person name="Rutt L."/>
            <person name="Ravel J."/>
        </authorList>
    </citation>
    <scope>NUCLEOTIDE SEQUENCE</scope>
    <source>
        <strain evidence="3">C0061C2</strain>
    </source>
</reference>
<evidence type="ECO:0000313" key="3">
    <source>
        <dbReference type="EMBL" id="UQK59624.1"/>
    </source>
</evidence>
<keyword evidence="1" id="KW-0694">RNA-binding</keyword>
<dbReference type="RefSeq" id="WP_249243024.1">
    <property type="nucleotide sequence ID" value="NZ_CP096649.1"/>
</dbReference>
<evidence type="ECO:0000259" key="2">
    <source>
        <dbReference type="SMART" id="SM00363"/>
    </source>
</evidence>
<dbReference type="Proteomes" id="UP000831151">
    <property type="component" value="Chromosome"/>
</dbReference>
<dbReference type="InterPro" id="IPR040591">
    <property type="entry name" value="RqcP2_RBD"/>
</dbReference>
<evidence type="ECO:0000256" key="1">
    <source>
        <dbReference type="PROSITE-ProRule" id="PRU00182"/>
    </source>
</evidence>
<dbReference type="SMART" id="SM00363">
    <property type="entry name" value="S4"/>
    <property type="match status" value="1"/>
</dbReference>
<evidence type="ECO:0000313" key="4">
    <source>
        <dbReference type="Proteomes" id="UP000831151"/>
    </source>
</evidence>
<dbReference type="CDD" id="cd00165">
    <property type="entry name" value="S4"/>
    <property type="match status" value="1"/>
</dbReference>